<evidence type="ECO:0000313" key="3">
    <source>
        <dbReference type="Proteomes" id="UP000306393"/>
    </source>
</evidence>
<evidence type="ECO:0000256" key="1">
    <source>
        <dbReference type="SAM" id="SignalP"/>
    </source>
</evidence>
<organism evidence="2 3">
    <name type="scientific">Erwinia persicina</name>
    <dbReference type="NCBI Taxonomy" id="55211"/>
    <lineage>
        <taxon>Bacteria</taxon>
        <taxon>Pseudomonadati</taxon>
        <taxon>Pseudomonadota</taxon>
        <taxon>Gammaproteobacteria</taxon>
        <taxon>Enterobacterales</taxon>
        <taxon>Erwiniaceae</taxon>
        <taxon>Erwinia</taxon>
    </lineage>
</organism>
<dbReference type="AlphaFoldDB" id="A0A4U3FIN2"/>
<evidence type="ECO:0000313" key="2">
    <source>
        <dbReference type="EMBL" id="TKJ93873.1"/>
    </source>
</evidence>
<gene>
    <name evidence="2" type="ORF">EpCFBP13511_04735</name>
</gene>
<accession>A0A4U3FIN2</accession>
<name>A0A4U3FIN2_9GAMM</name>
<dbReference type="Proteomes" id="UP000306393">
    <property type="component" value="Unassembled WGS sequence"/>
</dbReference>
<proteinExistence type="predicted"/>
<dbReference type="EMBL" id="QGAC01000003">
    <property type="protein sequence ID" value="TKJ93873.1"/>
    <property type="molecule type" value="Genomic_DNA"/>
</dbReference>
<keyword evidence="1" id="KW-0732">Signal</keyword>
<dbReference type="RefSeq" id="WP_137268822.1">
    <property type="nucleotide sequence ID" value="NZ_QGAC01000003.1"/>
</dbReference>
<comment type="caution">
    <text evidence="2">The sequence shown here is derived from an EMBL/GenBank/DDBJ whole genome shotgun (WGS) entry which is preliminary data.</text>
</comment>
<reference evidence="2 3" key="1">
    <citation type="journal article" date="2019" name="Sci. Rep.">
        <title>Differences in resource use lead to coexistence of seed-transmitted microbial populations.</title>
        <authorList>
            <person name="Torres-Cortes G."/>
            <person name="Garcia B.J."/>
            <person name="Compant S."/>
            <person name="Rezki S."/>
            <person name="Jones P."/>
            <person name="Preveaux A."/>
            <person name="Briand M."/>
            <person name="Roulet A."/>
            <person name="Bouchez O."/>
            <person name="Jacobson D."/>
            <person name="Barret M."/>
        </authorList>
    </citation>
    <scope>NUCLEOTIDE SEQUENCE [LARGE SCALE GENOMIC DNA]</scope>
    <source>
        <strain evidence="2 3">CFBP13511</strain>
    </source>
</reference>
<feature type="signal peptide" evidence="1">
    <location>
        <begin position="1"/>
        <end position="28"/>
    </location>
</feature>
<sequence>MINRQKIIRLTGLVMASLYLMFTQPAAAAPAGNLPRLTTDSEGNMVCHLCGSEKKDSYFLADYPQGYKVKTASYRKIQDMSRYAILMSDSVPGAATNQTPDFFYIDKLAATPAISSIQFDNDRSNLSSARSVSVTEKNGVTLLSVIWKNGERNTFSLDNEAPAYTAQILRSQDDRLFCRNCGGKGKDTLINGADEAGLYTQLIDSPFLALLKQGGGIACPAGNWYVVSKTRETPEIREITGVGCDEIADLKPSEKAGVTTLNIRYINGKAKTLALENH</sequence>
<feature type="chain" id="PRO_5020368027" evidence="1">
    <location>
        <begin position="29"/>
        <end position="278"/>
    </location>
</feature>
<protein>
    <submittedName>
        <fullName evidence="2">Uncharacterized protein</fullName>
    </submittedName>
</protein>
<dbReference type="OrthoDB" id="6419957at2"/>